<dbReference type="InterPro" id="IPR041685">
    <property type="entry name" value="AAA_GajA/Old/RecF-like"/>
</dbReference>
<dbReference type="Gene3D" id="3.40.50.300">
    <property type="entry name" value="P-loop containing nucleotide triphosphate hydrolases"/>
    <property type="match status" value="1"/>
</dbReference>
<evidence type="ECO:0000259" key="2">
    <source>
        <dbReference type="Pfam" id="PF13304"/>
    </source>
</evidence>
<gene>
    <name evidence="3" type="ORF">GCM10023156_71800</name>
</gene>
<comment type="caution">
    <text evidence="3">The sequence shown here is derived from an EMBL/GenBank/DDBJ whole genome shotgun (WGS) entry which is preliminary data.</text>
</comment>
<dbReference type="InterPro" id="IPR027417">
    <property type="entry name" value="P-loop_NTPase"/>
</dbReference>
<feature type="domain" description="ATPase AAA-type core" evidence="2">
    <location>
        <begin position="378"/>
        <end position="452"/>
    </location>
</feature>
<dbReference type="Proteomes" id="UP001500840">
    <property type="component" value="Unassembled WGS sequence"/>
</dbReference>
<dbReference type="Pfam" id="PF13304">
    <property type="entry name" value="AAA_21"/>
    <property type="match status" value="1"/>
</dbReference>
<evidence type="ECO:0000313" key="4">
    <source>
        <dbReference type="Proteomes" id="UP001500840"/>
    </source>
</evidence>
<feature type="domain" description="Endonuclease GajA/Old nuclease/RecF-like AAA" evidence="1">
    <location>
        <begin position="1"/>
        <end position="66"/>
    </location>
</feature>
<accession>A0ABP8NXN5</accession>
<keyword evidence="4" id="KW-1185">Reference proteome</keyword>
<protein>
    <recommendedName>
        <fullName evidence="5">AAA domain-containing protein</fullName>
    </recommendedName>
</protein>
<name>A0ABP8NXN5_9BACT</name>
<proteinExistence type="predicted"/>
<evidence type="ECO:0008006" key="5">
    <source>
        <dbReference type="Google" id="ProtNLM"/>
    </source>
</evidence>
<organism evidence="3 4">
    <name type="scientific">Novipirellula rosea</name>
    <dbReference type="NCBI Taxonomy" id="1031540"/>
    <lineage>
        <taxon>Bacteria</taxon>
        <taxon>Pseudomonadati</taxon>
        <taxon>Planctomycetota</taxon>
        <taxon>Planctomycetia</taxon>
        <taxon>Pirellulales</taxon>
        <taxon>Pirellulaceae</taxon>
        <taxon>Novipirellula</taxon>
    </lineage>
</organism>
<dbReference type="PANTHER" id="PTHR43581:SF2">
    <property type="entry name" value="EXCINUCLEASE ATPASE SUBUNIT"/>
    <property type="match status" value="1"/>
</dbReference>
<dbReference type="EMBL" id="BAABGA010000121">
    <property type="protein sequence ID" value="GAA4473617.1"/>
    <property type="molecule type" value="Genomic_DNA"/>
</dbReference>
<evidence type="ECO:0000313" key="3">
    <source>
        <dbReference type="EMBL" id="GAA4473617.1"/>
    </source>
</evidence>
<dbReference type="InterPro" id="IPR003959">
    <property type="entry name" value="ATPase_AAA_core"/>
</dbReference>
<dbReference type="Pfam" id="PF13175">
    <property type="entry name" value="AAA_15"/>
    <property type="match status" value="1"/>
</dbReference>
<dbReference type="RefSeq" id="WP_345328538.1">
    <property type="nucleotide sequence ID" value="NZ_BAABGA010000121.1"/>
</dbReference>
<dbReference type="SUPFAM" id="SSF52540">
    <property type="entry name" value="P-loop containing nucleoside triphosphate hydrolases"/>
    <property type="match status" value="1"/>
</dbReference>
<dbReference type="PANTHER" id="PTHR43581">
    <property type="entry name" value="ATP/GTP PHOSPHATASE"/>
    <property type="match status" value="1"/>
</dbReference>
<dbReference type="InterPro" id="IPR051396">
    <property type="entry name" value="Bact_Antivir_Def_Nuclease"/>
</dbReference>
<sequence>MISGIAIENFKGVREKIELELRPITLLFGPNSAGKSTITDALDYFEALLITRSASLGNLSSRKAGDNNKELSFERLIHNHDLYRTMRLGVECELTCEDEGYMSVKGTSNTNSSEDWGLPTSYDLNFADDLRTLEIEFEIKGTIAHFDGGLINSAEISRFVVKYNDELLAAVQPIHETSGRLNGFRWTVDLANPLIPIDLEQSGIIEFDNYHFQLIPVEHDPPLTGGLYKASVAGQEIPNAAVANYLNALLLGAFRIMGHRLRQRKTIAGIRAVPDRNSIPMPADSPSRWNNGLAAWDYLAYCGEDSLNEVNLWLGSKHLGTGYQLKQRKLVDLNECFGIVRAITKNNDSDSAQAFLKLQSGAERRVGFVPGDNPYLRNGPFLHPSDVGTGLSQIVPVLVASSDPKPSFISIAQPDLHLHPRLQAELSDVFVQAINRAEAPRFLLETHSEHLILRLLRRIRETAIGEAPEGCELRTEELGIYFVSQENGATKIEMIEADIRGEFIQPWPDDFFELDFHERFG</sequence>
<reference evidence="4" key="1">
    <citation type="journal article" date="2019" name="Int. J. Syst. Evol. Microbiol.">
        <title>The Global Catalogue of Microorganisms (GCM) 10K type strain sequencing project: providing services to taxonomists for standard genome sequencing and annotation.</title>
        <authorList>
            <consortium name="The Broad Institute Genomics Platform"/>
            <consortium name="The Broad Institute Genome Sequencing Center for Infectious Disease"/>
            <person name="Wu L."/>
            <person name="Ma J."/>
        </authorList>
    </citation>
    <scope>NUCLEOTIDE SEQUENCE [LARGE SCALE GENOMIC DNA]</scope>
    <source>
        <strain evidence="4">JCM 17759</strain>
    </source>
</reference>
<evidence type="ECO:0000259" key="1">
    <source>
        <dbReference type="Pfam" id="PF13175"/>
    </source>
</evidence>